<evidence type="ECO:0000259" key="1">
    <source>
        <dbReference type="Pfam" id="PF00246"/>
    </source>
</evidence>
<dbReference type="SUPFAM" id="SSF53187">
    <property type="entry name" value="Zn-dependent exopeptidases"/>
    <property type="match status" value="1"/>
</dbReference>
<dbReference type="CDD" id="cd03143">
    <property type="entry name" value="A4_beta-galactosidase_middle_domain"/>
    <property type="match status" value="1"/>
</dbReference>
<name>A0ABV2BPP3_9GAMM</name>
<dbReference type="Gene3D" id="3.40.630.10">
    <property type="entry name" value="Zn peptidases"/>
    <property type="match status" value="1"/>
</dbReference>
<dbReference type="SUPFAM" id="SSF52317">
    <property type="entry name" value="Class I glutamine amidotransferase-like"/>
    <property type="match status" value="1"/>
</dbReference>
<reference evidence="2 3" key="1">
    <citation type="submission" date="2024-06" db="EMBL/GenBank/DDBJ databases">
        <authorList>
            <person name="Li F."/>
        </authorList>
    </citation>
    <scope>NUCLEOTIDE SEQUENCE [LARGE SCALE GENOMIC DNA]</scope>
    <source>
        <strain evidence="2 3">GXAS 311</strain>
    </source>
</reference>
<dbReference type="InterPro" id="IPR000834">
    <property type="entry name" value="Peptidase_M14"/>
</dbReference>
<dbReference type="InterPro" id="IPR029062">
    <property type="entry name" value="Class_I_gatase-like"/>
</dbReference>
<accession>A0ABV2BPP3</accession>
<organism evidence="2 3">
    <name type="scientific">Aliikangiella maris</name>
    <dbReference type="NCBI Taxonomy" id="3162458"/>
    <lineage>
        <taxon>Bacteria</taxon>
        <taxon>Pseudomonadati</taxon>
        <taxon>Pseudomonadota</taxon>
        <taxon>Gammaproteobacteria</taxon>
        <taxon>Oceanospirillales</taxon>
        <taxon>Pleioneaceae</taxon>
        <taxon>Aliikangiella</taxon>
    </lineage>
</organism>
<evidence type="ECO:0000313" key="3">
    <source>
        <dbReference type="Proteomes" id="UP001548189"/>
    </source>
</evidence>
<dbReference type="RefSeq" id="WP_353873431.1">
    <property type="nucleotide sequence ID" value="NZ_JBEVCJ010000001.1"/>
</dbReference>
<dbReference type="Proteomes" id="UP001548189">
    <property type="component" value="Unassembled WGS sequence"/>
</dbReference>
<protein>
    <submittedName>
        <fullName evidence="2">M14 family metallopeptidase</fullName>
    </submittedName>
</protein>
<sequence>MQLYRQLKPFKKTNHAYLSRLINHVKIGVQSINLLTGNKKSHPSRQTNGTNKTRYILPALIAVMAQTGFAGIKLKPTPLTELQYNKPLLSGEYNPQIPTPDAILGFPVGQRTATPEQIVNIVKTISNSSDRIQLIEYARSHEGRPLYYAIISTAQNLKNIEQTKQNLSKLANPKDLSTAQQKEIIQALPAVSWMAYSIHGNESSGSDSALAAIYHLAAATDSETLSLLEKSIIIIDPSMNPDGRARFTKALQQNRGVSPNIDDQSLLHAGVWPYGRTNHYLFDLNRDFILGVHPETVGRVKAINEWHPQLVIDAHEMGAQSSYLFAPAREPVNKNLSPATKKWGLAFAEDQAAAFDKNHWPYFTGEWFENLYPGYSSYSEFRGSVHILYEQARMAEDGVMQSNGRVLTYQESVHHQLVSTIENLKTLAKHSKAMYEDFVNDKRQLISANSPFANITFALPPTKNTKRWLGFIRLMELQGFEIHTTTKAMSFNQVTTQLGETTNVTLPKGSLIIRARQSQARLITAILEFDAKIDNEVLIEERQKILRDGSSLMYDTTAWNLTMMHGLTAYTIPEYVSNNLAVYQSPEPAPAIVKKKDYIAYVVDGANDASVGFAAQLLEQGIKVRVIDKAAELDGQQFSRGSVVVSRYDNQYQNQDLTSVVESTAQNLKVSAIAINDGLGDGDLPDIGGSHFRMLSRPQIAILTNAGINTYDYGSIWFSIDNNLGIRHSHLDAVTFSYNDLRRYNTLILPDRYYGSLSKPQLDALKNWVSNGGTLIAVDGSIQDLINPEAQFSQVRPIDESFKNIQQYDLALQQEWLAQQPVENFEQIWSHKVLEELNSPLQQGQYKNEKELKSIDQWQRQFMPSGAMVAARVDQKHWLTFGTPETIPLLFANHPILMSARGSQAPVRLGSFSKMDKSVWQKLTSSLKDNKKIRRVGWSSLPDEYELKLRMSGLLWPEAAQRIANAAYLSRERLGNGQIILFAGQPNFRGSTLASNRLLLNAIVYGTGLGANTPIAL</sequence>
<keyword evidence="3" id="KW-1185">Reference proteome</keyword>
<proteinExistence type="predicted"/>
<gene>
    <name evidence="2" type="ORF">ABVT43_02020</name>
</gene>
<dbReference type="EMBL" id="JBEVCJ010000001">
    <property type="protein sequence ID" value="MET1253892.1"/>
    <property type="molecule type" value="Genomic_DNA"/>
</dbReference>
<feature type="domain" description="Peptidase M14" evidence="1">
    <location>
        <begin position="126"/>
        <end position="288"/>
    </location>
</feature>
<dbReference type="Gene3D" id="3.40.50.880">
    <property type="match status" value="1"/>
</dbReference>
<dbReference type="Pfam" id="PF00246">
    <property type="entry name" value="Peptidase_M14"/>
    <property type="match status" value="1"/>
</dbReference>
<evidence type="ECO:0000313" key="2">
    <source>
        <dbReference type="EMBL" id="MET1253892.1"/>
    </source>
</evidence>
<comment type="caution">
    <text evidence="2">The sequence shown here is derived from an EMBL/GenBank/DDBJ whole genome shotgun (WGS) entry which is preliminary data.</text>
</comment>